<feature type="compositionally biased region" description="Basic and acidic residues" evidence="3">
    <location>
        <begin position="307"/>
        <end position="329"/>
    </location>
</feature>
<dbReference type="InterPro" id="IPR006860">
    <property type="entry name" value="FecR"/>
</dbReference>
<dbReference type="PANTHER" id="PTHR38340">
    <property type="entry name" value="S-LAYER PROTEIN"/>
    <property type="match status" value="1"/>
</dbReference>
<keyword evidence="2" id="KW-0964">Secreted</keyword>
<gene>
    <name evidence="5" type="ORF">DESAM_20398</name>
</gene>
<dbReference type="STRING" id="1121451.DESAM_20398"/>
<dbReference type="PROSITE" id="PS00330">
    <property type="entry name" value="HEMOLYSIN_CALCIUM"/>
    <property type="match status" value="4"/>
</dbReference>
<dbReference type="GO" id="GO:0005576">
    <property type="term" value="C:extracellular region"/>
    <property type="evidence" value="ECO:0007669"/>
    <property type="project" value="UniProtKB-SubCell"/>
</dbReference>
<feature type="domain" description="FecR protein" evidence="4">
    <location>
        <begin position="43"/>
        <end position="127"/>
    </location>
</feature>
<feature type="region of interest" description="Disordered" evidence="3">
    <location>
        <begin position="205"/>
        <end position="262"/>
    </location>
</feature>
<proteinExistence type="predicted"/>
<evidence type="ECO:0000259" key="4">
    <source>
        <dbReference type="Pfam" id="PF04773"/>
    </source>
</evidence>
<dbReference type="SUPFAM" id="SSF51120">
    <property type="entry name" value="beta-Roll"/>
    <property type="match status" value="4"/>
</dbReference>
<dbReference type="InterPro" id="IPR018511">
    <property type="entry name" value="Hemolysin-typ_Ca-bd_CS"/>
</dbReference>
<dbReference type="GO" id="GO:0005509">
    <property type="term" value="F:calcium ion binding"/>
    <property type="evidence" value="ECO:0007669"/>
    <property type="project" value="InterPro"/>
</dbReference>
<dbReference type="PRINTS" id="PR00313">
    <property type="entry name" value="CABNDNGRPT"/>
</dbReference>
<feature type="compositionally biased region" description="Basic and acidic residues" evidence="3">
    <location>
        <begin position="205"/>
        <end position="215"/>
    </location>
</feature>
<dbReference type="Pfam" id="PF00353">
    <property type="entry name" value="HemolysinCabind"/>
    <property type="match status" value="6"/>
</dbReference>
<dbReference type="OrthoDB" id="5444704at2"/>
<dbReference type="eggNOG" id="COG4254">
    <property type="taxonomic scope" value="Bacteria"/>
</dbReference>
<reference evidence="5 6" key="1">
    <citation type="submission" date="2012-10" db="EMBL/GenBank/DDBJ databases">
        <authorList>
            <person name="Genoscope - CEA"/>
        </authorList>
    </citation>
    <scope>NUCLEOTIDE SEQUENCE [LARGE SCALE GENOMIC DNA]</scope>
    <source>
        <strain evidence="6">AM13 / DSM 14728</strain>
    </source>
</reference>
<sequence length="800" mass="82834">MPETHNDLVEIGTVTGLTGSAFAESASGLRALEPGSHIYQGEELVTGSDSNVEVRFIDDTLLSQGADSRISLDDYVYDESETSSSDFMVNIAEGTFRMVTGKIAENNPERFKVGTPLATIGIRGTITVHKVIPGGGEIHGVEEIHSGKALIIQSNITGAIRQIGQPLALLDITPTGLLGPVRPFSMQEFNNFREIAPASILQEQEIEHQREERGSDNNNDDQTDDQAENDNNGEEHQGQSEEQAIPEDIDPGGGDPLGSEEIGSILQSKGDLDDGRGVLSLLRDFNPGEINEPLMPGEPQGTPDEVPPLHERLTPQDAEQEREAKRDNDLDFESNPESSSGEAGNGTGGSGSSSGPDGGSTIMGTSSADILTGSAGAEFIYGMQAGDQLNGVGGDDSLFGGEGADTLSGGSGNDFLNGGTEAAGEADFASYADATGAVSVSLSDGTSTGADGNDTLVHIEGIIGSNYDDHLSGDENDNVFHPLLGNDVVIGGAGNDMVSYEMLASDLSVEATLSASTGSAIIKNVSEVVIHTQSLESIENMKGGSGDDTLVGAGSENNTIDGGSGNDFIVGDGGQDVLSGGAGDDTIYAGSGNDFLDGGAGDDRLEGQSGTNTMIGGDGIDSLIGGTGTDILDYSYATSGVTVDLYMGSATVTGTDIDTFSSIEAVIGSSHIDVFHDASMHETTITGGGGNDQINLQPGYNTTLVYNALSDGGDSIDSFRNDFDDFKFDSGIFDASAATRFQTISNFDGSTGLADDSTYFVFDDANDKLYYDADGNASTAATLIADLTNSDDVTQADLTF</sequence>
<dbReference type="eggNOG" id="COG2931">
    <property type="taxonomic scope" value="Bacteria"/>
</dbReference>
<dbReference type="EMBL" id="FO203522">
    <property type="protein sequence ID" value="CCO22685.1"/>
    <property type="molecule type" value="Genomic_DNA"/>
</dbReference>
<dbReference type="Pfam" id="PF04773">
    <property type="entry name" value="FecR"/>
    <property type="match status" value="1"/>
</dbReference>
<dbReference type="RefSeq" id="WP_015335293.1">
    <property type="nucleotide sequence ID" value="NC_020055.1"/>
</dbReference>
<keyword evidence="6" id="KW-1185">Reference proteome</keyword>
<dbReference type="PATRIC" id="fig|1121451.3.peg.665"/>
<dbReference type="InterPro" id="IPR050557">
    <property type="entry name" value="RTX_toxin/Mannuronan_C5-epim"/>
</dbReference>
<comment type="subcellular location">
    <subcellularLocation>
        <location evidence="1">Secreted</location>
    </subcellularLocation>
</comment>
<dbReference type="InterPro" id="IPR001343">
    <property type="entry name" value="Hemolysn_Ca-bd"/>
</dbReference>
<evidence type="ECO:0000256" key="3">
    <source>
        <dbReference type="SAM" id="MobiDB-lite"/>
    </source>
</evidence>
<dbReference type="Gene3D" id="2.150.10.10">
    <property type="entry name" value="Serralysin-like metalloprotease, C-terminal"/>
    <property type="match status" value="5"/>
</dbReference>
<dbReference type="AlphaFoldDB" id="L0R924"/>
<dbReference type="HOGENOM" id="CLU_405837_0_0_7"/>
<protein>
    <submittedName>
        <fullName evidence="5">Hemolysin-type calcium-binding region</fullName>
    </submittedName>
</protein>
<evidence type="ECO:0000313" key="6">
    <source>
        <dbReference type="Proteomes" id="UP000010808"/>
    </source>
</evidence>
<evidence type="ECO:0000313" key="5">
    <source>
        <dbReference type="EMBL" id="CCO22685.1"/>
    </source>
</evidence>
<dbReference type="PANTHER" id="PTHR38340:SF1">
    <property type="entry name" value="S-LAYER PROTEIN"/>
    <property type="match status" value="1"/>
</dbReference>
<evidence type="ECO:0000256" key="1">
    <source>
        <dbReference type="ARBA" id="ARBA00004613"/>
    </source>
</evidence>
<feature type="compositionally biased region" description="Acidic residues" evidence="3">
    <location>
        <begin position="218"/>
        <end position="232"/>
    </location>
</feature>
<dbReference type="KEGG" id="dhy:DESAM_20398"/>
<dbReference type="Proteomes" id="UP000010808">
    <property type="component" value="Chromosome"/>
</dbReference>
<feature type="compositionally biased region" description="Gly residues" evidence="3">
    <location>
        <begin position="343"/>
        <end position="358"/>
    </location>
</feature>
<name>L0R924_9BACT</name>
<accession>L0R924</accession>
<evidence type="ECO:0000256" key="2">
    <source>
        <dbReference type="ARBA" id="ARBA00022525"/>
    </source>
</evidence>
<feature type="region of interest" description="Disordered" evidence="3">
    <location>
        <begin position="287"/>
        <end position="367"/>
    </location>
</feature>
<organism evidence="5 6">
    <name type="scientific">Maridesulfovibrio hydrothermalis AM13 = DSM 14728</name>
    <dbReference type="NCBI Taxonomy" id="1121451"/>
    <lineage>
        <taxon>Bacteria</taxon>
        <taxon>Pseudomonadati</taxon>
        <taxon>Thermodesulfobacteriota</taxon>
        <taxon>Desulfovibrionia</taxon>
        <taxon>Desulfovibrionales</taxon>
        <taxon>Desulfovibrionaceae</taxon>
        <taxon>Maridesulfovibrio</taxon>
    </lineage>
</organism>
<dbReference type="InterPro" id="IPR011049">
    <property type="entry name" value="Serralysin-like_metalloprot_C"/>
</dbReference>